<sequence length="463" mass="49332">MTAPESAQWQRLSPRMLLVHPVHEVLNQLPLLIGAIVVGSATQNPVWSLVGVGLIVVLGLTRWFTTSYRIDDQDVVLRTGLLQRNELSVPRNRIRSVQTEARVLHRLLGLTVLRVSTGQAKGDNAFELDAVEAGQVAVLRGLLLGEDAQAAPTGQVLASWKPSWLRYSPLSWSGLVSIGAVLGVAYQAGFGDALSRWLAGRLSPAVVLAIVATAAVLIAVGQSLLTYGNLVLTRRPDTLNLVHGLLRVRERTFDLDRLRGGSLREPLLVRAMGGARLDAVMTGVAGVGESSLLLPPCPAGTARGVLADLVGDREVVTGALVAHGPAAVRRRWVRALALPVAAAVVAAVVGVPGWAWVVWGVLLVGSVGLAVDRVRALGHRVDAQWLVTRAGSVERRRDCVQTAGIIGWTVRQTFFQRRAGVATVVAATAAGTKRYVLIDVQAELAWTVAATASPWVADSRWCA</sequence>
<evidence type="ECO:0000259" key="2">
    <source>
        <dbReference type="Pfam" id="PF03703"/>
    </source>
</evidence>
<dbReference type="PANTHER" id="PTHR34473">
    <property type="entry name" value="UPF0699 TRANSMEMBRANE PROTEIN YDBS"/>
    <property type="match status" value="1"/>
</dbReference>
<dbReference type="Proteomes" id="UP000220340">
    <property type="component" value="Unassembled WGS sequence"/>
</dbReference>
<feature type="domain" description="YdbS-like PH" evidence="2">
    <location>
        <begin position="375"/>
        <end position="440"/>
    </location>
</feature>
<comment type="caution">
    <text evidence="3">The sequence shown here is derived from an EMBL/GenBank/DDBJ whole genome shotgun (WGS) entry which is preliminary data.</text>
</comment>
<evidence type="ECO:0000313" key="4">
    <source>
        <dbReference type="Proteomes" id="UP000220340"/>
    </source>
</evidence>
<dbReference type="PIRSF" id="PIRSF026631">
    <property type="entry name" value="UCP026631"/>
    <property type="match status" value="1"/>
</dbReference>
<keyword evidence="1" id="KW-0812">Transmembrane</keyword>
<dbReference type="OrthoDB" id="4121259at2"/>
<evidence type="ECO:0000256" key="1">
    <source>
        <dbReference type="SAM" id="Phobius"/>
    </source>
</evidence>
<dbReference type="PANTHER" id="PTHR34473:SF2">
    <property type="entry name" value="UPF0699 TRANSMEMBRANE PROTEIN YDBT"/>
    <property type="match status" value="1"/>
</dbReference>
<evidence type="ECO:0000313" key="3">
    <source>
        <dbReference type="EMBL" id="PEG51710.1"/>
    </source>
</evidence>
<keyword evidence="1" id="KW-1133">Transmembrane helix</keyword>
<name>A0A2A7NN56_9MYCO</name>
<keyword evidence="4" id="KW-1185">Reference proteome</keyword>
<dbReference type="RefSeq" id="WP_097934148.1">
    <property type="nucleotide sequence ID" value="NZ_BAAATC010000005.1"/>
</dbReference>
<dbReference type="InterPro" id="IPR005182">
    <property type="entry name" value="YdbS-like_PH"/>
</dbReference>
<dbReference type="InterPro" id="IPR014529">
    <property type="entry name" value="UCP026631"/>
</dbReference>
<protein>
    <recommendedName>
        <fullName evidence="2">YdbS-like PH domain-containing protein</fullName>
    </recommendedName>
</protein>
<dbReference type="EMBL" id="PDCR01000044">
    <property type="protein sequence ID" value="PEG51710.1"/>
    <property type="molecule type" value="Genomic_DNA"/>
</dbReference>
<keyword evidence="1" id="KW-0472">Membrane</keyword>
<reference evidence="3 4" key="1">
    <citation type="submission" date="2017-10" db="EMBL/GenBank/DDBJ databases">
        <title>The new phylogeny of genus Mycobacterium.</title>
        <authorList>
            <person name="Tortoli E."/>
            <person name="Trovato A."/>
            <person name="Cirillo D.M."/>
        </authorList>
    </citation>
    <scope>NUCLEOTIDE SEQUENCE [LARGE SCALE GENOMIC DNA]</scope>
    <source>
        <strain evidence="3 4">IP141170001</strain>
    </source>
</reference>
<feature type="transmembrane region" description="Helical" evidence="1">
    <location>
        <begin position="46"/>
        <end position="64"/>
    </location>
</feature>
<feature type="transmembrane region" description="Helical" evidence="1">
    <location>
        <begin position="170"/>
        <end position="190"/>
    </location>
</feature>
<organism evidence="3 4">
    <name type="scientific">Mycolicibacterium diernhoferi</name>
    <dbReference type="NCBI Taxonomy" id="1801"/>
    <lineage>
        <taxon>Bacteria</taxon>
        <taxon>Bacillati</taxon>
        <taxon>Actinomycetota</taxon>
        <taxon>Actinomycetes</taxon>
        <taxon>Mycobacteriales</taxon>
        <taxon>Mycobacteriaceae</taxon>
        <taxon>Mycolicibacterium</taxon>
    </lineage>
</organism>
<feature type="transmembrane region" description="Helical" evidence="1">
    <location>
        <begin position="332"/>
        <end position="348"/>
    </location>
</feature>
<dbReference type="Pfam" id="PF03703">
    <property type="entry name" value="bPH_2"/>
    <property type="match status" value="2"/>
</dbReference>
<feature type="domain" description="YdbS-like PH" evidence="2">
    <location>
        <begin position="63"/>
        <end position="140"/>
    </location>
</feature>
<feature type="transmembrane region" description="Helical" evidence="1">
    <location>
        <begin position="202"/>
        <end position="225"/>
    </location>
</feature>
<gene>
    <name evidence="3" type="ORF">CRI78_25050</name>
</gene>
<accession>A0A2A7NN56</accession>
<dbReference type="AlphaFoldDB" id="A0A2A7NN56"/>
<proteinExistence type="predicted"/>